<keyword evidence="2" id="KW-1133">Transmembrane helix</keyword>
<evidence type="ECO:0000313" key="4">
    <source>
        <dbReference type="Proteomes" id="UP000620075"/>
    </source>
</evidence>
<feature type="region of interest" description="Disordered" evidence="1">
    <location>
        <begin position="1"/>
        <end position="23"/>
    </location>
</feature>
<dbReference type="RefSeq" id="WP_338177436.1">
    <property type="nucleotide sequence ID" value="NZ_JAEKNQ010000021.1"/>
</dbReference>
<comment type="caution">
    <text evidence="3">The sequence shown here is derived from an EMBL/GenBank/DDBJ whole genome shotgun (WGS) entry which is preliminary data.</text>
</comment>
<protein>
    <submittedName>
        <fullName evidence="3">Uncharacterized protein</fullName>
    </submittedName>
</protein>
<keyword evidence="2" id="KW-0472">Membrane</keyword>
<evidence type="ECO:0000256" key="2">
    <source>
        <dbReference type="SAM" id="Phobius"/>
    </source>
</evidence>
<accession>A0A934KFH8</accession>
<proteinExistence type="predicted"/>
<evidence type="ECO:0000256" key="1">
    <source>
        <dbReference type="SAM" id="MobiDB-lite"/>
    </source>
</evidence>
<name>A0A934KFH8_9BACT</name>
<gene>
    <name evidence="3" type="ORF">JF888_05770</name>
</gene>
<organism evidence="3 4">
    <name type="scientific">Candidatus Dormiibacter inghamiae</name>
    <dbReference type="NCBI Taxonomy" id="3127013"/>
    <lineage>
        <taxon>Bacteria</taxon>
        <taxon>Bacillati</taxon>
        <taxon>Candidatus Dormiibacterota</taxon>
        <taxon>Candidatus Dormibacteria</taxon>
        <taxon>Candidatus Dormibacterales</taxon>
        <taxon>Candidatus Dormibacteraceae</taxon>
        <taxon>Candidatus Dormiibacter</taxon>
    </lineage>
</organism>
<evidence type="ECO:0000313" key="3">
    <source>
        <dbReference type="EMBL" id="MBJ7602687.1"/>
    </source>
</evidence>
<dbReference type="Proteomes" id="UP000620075">
    <property type="component" value="Unassembled WGS sequence"/>
</dbReference>
<feature type="transmembrane region" description="Helical" evidence="2">
    <location>
        <begin position="38"/>
        <end position="57"/>
    </location>
</feature>
<dbReference type="AlphaFoldDB" id="A0A934KFH8"/>
<reference evidence="3 4" key="1">
    <citation type="submission" date="2020-10" db="EMBL/GenBank/DDBJ databases">
        <title>Ca. Dormibacterota MAGs.</title>
        <authorList>
            <person name="Montgomery K."/>
        </authorList>
    </citation>
    <scope>NUCLEOTIDE SEQUENCE [LARGE SCALE GENOMIC DNA]</scope>
    <source>
        <strain evidence="3">SC8811_S16_3</strain>
    </source>
</reference>
<keyword evidence="2" id="KW-0812">Transmembrane</keyword>
<sequence>MSKRQHPTSITRGRTPTRGRPQRSTWARLRSFIVSQPLPIAVALLFLAVFASLVVLLQREQSNAQPVLGQPVANIKCDQGEQTAVHYHAHLAILYHGTPVPIPALVGIPNQGQCLYWLHTHDTTGVIHVEAPSSASKRTFTLGEFFQVWRQPLNSKRVASLDVGKGEQLRIWVDGKPYKGDPNQVPLKSHAQIVLQIGPDFQDPPPTYTWGADLPR</sequence>
<dbReference type="EMBL" id="JAEKNQ010000021">
    <property type="protein sequence ID" value="MBJ7602687.1"/>
    <property type="molecule type" value="Genomic_DNA"/>
</dbReference>